<accession>A0A6C0HPW4</accession>
<organism evidence="1">
    <name type="scientific">viral metagenome</name>
    <dbReference type="NCBI Taxonomy" id="1070528"/>
    <lineage>
        <taxon>unclassified sequences</taxon>
        <taxon>metagenomes</taxon>
        <taxon>organismal metagenomes</taxon>
    </lineage>
</organism>
<dbReference type="GO" id="GO:0003676">
    <property type="term" value="F:nucleic acid binding"/>
    <property type="evidence" value="ECO:0007669"/>
    <property type="project" value="InterPro"/>
</dbReference>
<dbReference type="InterPro" id="IPR002052">
    <property type="entry name" value="DNA_methylase_N6_adenine_CS"/>
</dbReference>
<dbReference type="InterPro" id="IPR029063">
    <property type="entry name" value="SAM-dependent_MTases_sf"/>
</dbReference>
<dbReference type="SUPFAM" id="SSF53335">
    <property type="entry name" value="S-adenosyl-L-methionine-dependent methyltransferases"/>
    <property type="match status" value="1"/>
</dbReference>
<sequence length="166" mass="19581">MVSLALRGKSMTFKGEDDYNTPKSAWECISLYLPKNKIIYEPFYSNGSSGRYLRELGCINVIHDNVDFFTNSYSYDVIVSNPPFSHKQRIFKELERLDKPFILLLPVSVITKQFYRYFSNKCGLIIPPNRIQFEKNNVPLSRCWFDCIFVCYKIDGVREREIIYIE</sequence>
<dbReference type="AlphaFoldDB" id="A0A6C0HPW4"/>
<evidence type="ECO:0000313" key="1">
    <source>
        <dbReference type="EMBL" id="QHT82397.1"/>
    </source>
</evidence>
<dbReference type="GO" id="GO:0032259">
    <property type="term" value="P:methylation"/>
    <property type="evidence" value="ECO:0007669"/>
    <property type="project" value="InterPro"/>
</dbReference>
<dbReference type="PANTHER" id="PTHR39444">
    <property type="entry name" value="SITE-SPECIFIC DNA-METHYLTRANSFERASE (ADENINE-SPECIFIC)"/>
    <property type="match status" value="1"/>
</dbReference>
<reference evidence="1" key="1">
    <citation type="journal article" date="2020" name="Nature">
        <title>Giant virus diversity and host interactions through global metagenomics.</title>
        <authorList>
            <person name="Schulz F."/>
            <person name="Roux S."/>
            <person name="Paez-Espino D."/>
            <person name="Jungbluth S."/>
            <person name="Walsh D.A."/>
            <person name="Denef V.J."/>
            <person name="McMahon K.D."/>
            <person name="Konstantinidis K.T."/>
            <person name="Eloe-Fadrosh E.A."/>
            <person name="Kyrpides N.C."/>
            <person name="Woyke T."/>
        </authorList>
    </citation>
    <scope>NUCLEOTIDE SEQUENCE</scope>
    <source>
        <strain evidence="1">GVMAG-M-3300023184-161</strain>
    </source>
</reference>
<proteinExistence type="predicted"/>
<dbReference type="EMBL" id="MN739999">
    <property type="protein sequence ID" value="QHT82397.1"/>
    <property type="molecule type" value="Genomic_DNA"/>
</dbReference>
<evidence type="ECO:0008006" key="2">
    <source>
        <dbReference type="Google" id="ProtNLM"/>
    </source>
</evidence>
<dbReference type="GO" id="GO:0008168">
    <property type="term" value="F:methyltransferase activity"/>
    <property type="evidence" value="ECO:0007669"/>
    <property type="project" value="InterPro"/>
</dbReference>
<protein>
    <recommendedName>
        <fullName evidence="2">Methyltransferase</fullName>
    </recommendedName>
</protein>
<dbReference type="PANTHER" id="PTHR39444:SF3">
    <property type="entry name" value="SITE-SPECIFIC DNA-METHYLTRANSFERASE (ADENINE-SPECIFIC)"/>
    <property type="match status" value="1"/>
</dbReference>
<name>A0A6C0HPW4_9ZZZZ</name>
<dbReference type="PROSITE" id="PS00092">
    <property type="entry name" value="N6_MTASE"/>
    <property type="match status" value="1"/>
</dbReference>